<evidence type="ECO:0000256" key="1">
    <source>
        <dbReference type="SAM" id="Phobius"/>
    </source>
</evidence>
<keyword evidence="1" id="KW-1133">Transmembrane helix</keyword>
<proteinExistence type="predicted"/>
<reference evidence="2" key="1">
    <citation type="submission" date="2023-06" db="EMBL/GenBank/DDBJ databases">
        <title>Draft genome sequence of Nocardioides sp. SOB72.</title>
        <authorList>
            <person name="Zhang G."/>
        </authorList>
    </citation>
    <scope>NUCLEOTIDE SEQUENCE</scope>
    <source>
        <strain evidence="2">SOB72</strain>
    </source>
</reference>
<evidence type="ECO:0008006" key="4">
    <source>
        <dbReference type="Google" id="ProtNLM"/>
    </source>
</evidence>
<comment type="caution">
    <text evidence="2">The sequence shown here is derived from an EMBL/GenBank/DDBJ whole genome shotgun (WGS) entry which is preliminary data.</text>
</comment>
<evidence type="ECO:0000313" key="2">
    <source>
        <dbReference type="EMBL" id="MDN4161116.1"/>
    </source>
</evidence>
<evidence type="ECO:0000313" key="3">
    <source>
        <dbReference type="Proteomes" id="UP001168537"/>
    </source>
</evidence>
<name>A0ABT8ESI2_9ACTN</name>
<keyword evidence="3" id="KW-1185">Reference proteome</keyword>
<protein>
    <recommendedName>
        <fullName evidence="4">SRPBCC family protein</fullName>
    </recommendedName>
</protein>
<dbReference type="RefSeq" id="WP_300960002.1">
    <property type="nucleotide sequence ID" value="NZ_JAUHJR010000002.1"/>
</dbReference>
<gene>
    <name evidence="2" type="ORF">QWY29_07075</name>
</gene>
<keyword evidence="1" id="KW-0472">Membrane</keyword>
<sequence length="165" mass="17859">MDSDTSATIGAITGVSALIISLLALVRAGLASRRAALVVRWLDSTLQVSNLGPARARHVTVSLRPEGLTRPREPMTIAALGNGYTHRLGHTSLMGETSELWIDLTWKDDRLRRQTDAVLVSQERTPIPIGPAIPDRQVDTIAARLGEGMGKALNQVASNAVRHRR</sequence>
<accession>A0ABT8ESI2</accession>
<organism evidence="2 3">
    <name type="scientific">Nocardioides abyssi</name>
    <dbReference type="NCBI Taxonomy" id="3058370"/>
    <lineage>
        <taxon>Bacteria</taxon>
        <taxon>Bacillati</taxon>
        <taxon>Actinomycetota</taxon>
        <taxon>Actinomycetes</taxon>
        <taxon>Propionibacteriales</taxon>
        <taxon>Nocardioidaceae</taxon>
        <taxon>Nocardioides</taxon>
    </lineage>
</organism>
<keyword evidence="1" id="KW-0812">Transmembrane</keyword>
<feature type="transmembrane region" description="Helical" evidence="1">
    <location>
        <begin position="6"/>
        <end position="26"/>
    </location>
</feature>
<dbReference type="EMBL" id="JAUHJR010000002">
    <property type="protein sequence ID" value="MDN4161116.1"/>
    <property type="molecule type" value="Genomic_DNA"/>
</dbReference>
<dbReference type="Proteomes" id="UP001168537">
    <property type="component" value="Unassembled WGS sequence"/>
</dbReference>